<dbReference type="Proteomes" id="UP000502260">
    <property type="component" value="Chromosome"/>
</dbReference>
<evidence type="ECO:0000256" key="1">
    <source>
        <dbReference type="PROSITE-ProRule" id="PRU00339"/>
    </source>
</evidence>
<dbReference type="InterPro" id="IPR011990">
    <property type="entry name" value="TPR-like_helical_dom_sf"/>
</dbReference>
<sequence length="969" mass="107190">MDGISQDLPPHQANPLADAEACYRAVLVDVPALLAENRLAEAENLLVEVLSLYPDMAEAHGNLGVIFRYQGRLGESERHLRQALKSRPDYPEALNNLGAVLLDTGHLAEAEKCLRRAHALRPGYASAWNNLGNVLKAGNRIVKARHAYSEAIKIAPDYAEAHWNRALVYLLQGDFNNGWREYEWRLRRPDTRHLYPDFSTPAWQGENLGGRTILLYAEQGMGDTLQFVRFAPLVAARGGRVVLRCQPLLKRLLQSVAGVDAVVAEGEPLPHFDVHCALLSLPLWLGVDDERNIPADVPYLHAEPGLRERWAARLPAGGRMRVGLVWAGAPRPGDLDSNLIDRRRSLSLSAFAPLLDLPGIDFFSLQKGTAGLEAHGYPGKLIDLMDEVHDFTDTAALVSQLDLVISVDTSVAHLAGALGKPVWLLSRFDGCWRWMLERDDSPWYPNLRLFRQTVQGNWQPVIERVTEALRAYPVPGRVKPDSGPAIEEQVCAAMRSLETGRVDEARSALQKALEQAPGSALALYARGLVELKSGNTEQAIPWLEQSVAHDGASAEALATLGDAYRQVGRLDEAERCLGDALSLAPDYAEAHNNLGTLHLVRKQLQQAVAAFSSAIRFKPEMAMAHFNLGVAYRELNQLENAALAFQNAVAGRPEFAEAHASLGMAWLLMGRMREGFAEYEWRLRLKPPRHPGPQWDGLIVPGATLLVHFEQGYGDAIQFARYLPFIARQGMRVVVQCAPALQNLIRDMEAVTAVYGFEEQLPPFDAHCALLSLPSLFQTALDKIPVNVPYLNISVEKSAVWRERLACYAGTIKIGLCWQGNARHGADSERSIELLQFEQMAKMPGVTWISLQNRAPTAQEGGSAERLGLVDVSAQLANFTDTAALIGQLDLVVSVDTAVAHLAGALNRSVWTLVRYAPDWRWLLERDDSPWYPGMRLFRQREPGGWAEVVAEVDKTLRGVMDSLLNQPE</sequence>
<keyword evidence="1" id="KW-0802">TPR repeat</keyword>
<dbReference type="PROSITE" id="PS50005">
    <property type="entry name" value="TPR"/>
    <property type="match status" value="6"/>
</dbReference>
<dbReference type="AlphaFoldDB" id="A0A6F8VDW7"/>
<dbReference type="SUPFAM" id="SSF48452">
    <property type="entry name" value="TPR-like"/>
    <property type="match status" value="2"/>
</dbReference>
<organism evidence="2 3">
    <name type="scientific">Sulfurimicrobium lacus</name>
    <dbReference type="NCBI Taxonomy" id="2715678"/>
    <lineage>
        <taxon>Bacteria</taxon>
        <taxon>Pseudomonadati</taxon>
        <taxon>Pseudomonadota</taxon>
        <taxon>Betaproteobacteria</taxon>
        <taxon>Nitrosomonadales</taxon>
        <taxon>Sulfuricellaceae</taxon>
        <taxon>Sulfurimicrobium</taxon>
    </lineage>
</organism>
<dbReference type="RefSeq" id="WP_173063640.1">
    <property type="nucleotide sequence ID" value="NZ_AP022853.1"/>
</dbReference>
<feature type="repeat" description="TPR" evidence="1">
    <location>
        <begin position="554"/>
        <end position="587"/>
    </location>
</feature>
<feature type="repeat" description="TPR" evidence="1">
    <location>
        <begin position="125"/>
        <end position="158"/>
    </location>
</feature>
<dbReference type="GO" id="GO:0016757">
    <property type="term" value="F:glycosyltransferase activity"/>
    <property type="evidence" value="ECO:0007669"/>
    <property type="project" value="InterPro"/>
</dbReference>
<dbReference type="InterPro" id="IPR002201">
    <property type="entry name" value="Glyco_trans_9"/>
</dbReference>
<dbReference type="SMART" id="SM00028">
    <property type="entry name" value="TPR"/>
    <property type="match status" value="10"/>
</dbReference>
<dbReference type="EMBL" id="AP022853">
    <property type="protein sequence ID" value="BCB26929.1"/>
    <property type="molecule type" value="Genomic_DNA"/>
</dbReference>
<name>A0A6F8VDW7_9PROT</name>
<feature type="repeat" description="TPR" evidence="1">
    <location>
        <begin position="91"/>
        <end position="124"/>
    </location>
</feature>
<evidence type="ECO:0000313" key="2">
    <source>
        <dbReference type="EMBL" id="BCB26929.1"/>
    </source>
</evidence>
<dbReference type="Pfam" id="PF13414">
    <property type="entry name" value="TPR_11"/>
    <property type="match status" value="1"/>
</dbReference>
<feature type="repeat" description="TPR" evidence="1">
    <location>
        <begin position="622"/>
        <end position="655"/>
    </location>
</feature>
<proteinExistence type="predicted"/>
<dbReference type="Pfam" id="PF01075">
    <property type="entry name" value="Glyco_transf_9"/>
    <property type="match status" value="1"/>
</dbReference>
<dbReference type="KEGG" id="slac:SKTS_18150"/>
<dbReference type="Gene3D" id="3.40.50.2000">
    <property type="entry name" value="Glycogen Phosphorylase B"/>
    <property type="match status" value="2"/>
</dbReference>
<dbReference type="Pfam" id="PF13432">
    <property type="entry name" value="TPR_16"/>
    <property type="match status" value="3"/>
</dbReference>
<gene>
    <name evidence="2" type="ORF">SKTS_18150</name>
</gene>
<keyword evidence="3" id="KW-1185">Reference proteome</keyword>
<accession>A0A6F8VDW7</accession>
<dbReference type="PANTHER" id="PTHR44809:SF1">
    <property type="entry name" value="PROTEIN O-MANNOSYL-TRANSFERASE TMTC1"/>
    <property type="match status" value="1"/>
</dbReference>
<dbReference type="InterPro" id="IPR019734">
    <property type="entry name" value="TPR_rpt"/>
</dbReference>
<dbReference type="Gene3D" id="1.25.40.10">
    <property type="entry name" value="Tetratricopeptide repeat domain"/>
    <property type="match status" value="6"/>
</dbReference>
<protein>
    <submittedName>
        <fullName evidence="2">Uncharacterized protein</fullName>
    </submittedName>
</protein>
<dbReference type="PROSITE" id="PS50293">
    <property type="entry name" value="TPR_REGION"/>
    <property type="match status" value="1"/>
</dbReference>
<dbReference type="Pfam" id="PF13424">
    <property type="entry name" value="TPR_12"/>
    <property type="match status" value="1"/>
</dbReference>
<dbReference type="InterPro" id="IPR052943">
    <property type="entry name" value="TMTC_O-mannosyl-trnsfr"/>
</dbReference>
<evidence type="ECO:0000313" key="3">
    <source>
        <dbReference type="Proteomes" id="UP000502260"/>
    </source>
</evidence>
<dbReference type="SUPFAM" id="SSF53756">
    <property type="entry name" value="UDP-Glycosyltransferase/glycogen phosphorylase"/>
    <property type="match status" value="2"/>
</dbReference>
<feature type="repeat" description="TPR" evidence="1">
    <location>
        <begin position="588"/>
        <end position="621"/>
    </location>
</feature>
<reference evidence="3" key="1">
    <citation type="submission" date="2020-03" db="EMBL/GenBank/DDBJ databases">
        <title>Complete genome sequence of sulfur-oxidizing bacterium skT11.</title>
        <authorList>
            <person name="Kanda M."/>
            <person name="Kojima H."/>
            <person name="Fukui M."/>
        </authorList>
    </citation>
    <scope>NUCLEOTIDE SEQUENCE [LARGE SCALE GENOMIC DNA]</scope>
    <source>
        <strain evidence="3">skT11</strain>
    </source>
</reference>
<feature type="repeat" description="TPR" evidence="1">
    <location>
        <begin position="57"/>
        <end position="90"/>
    </location>
</feature>
<dbReference type="PANTHER" id="PTHR44809">
    <property type="match status" value="1"/>
</dbReference>